<reference evidence="2 3" key="1">
    <citation type="submission" date="2016-06" db="EMBL/GenBank/DDBJ databases">
        <authorList>
            <person name="Ramos C."/>
            <person name="Pintado A."/>
            <person name="Crespo-Gomez J.I."/>
        </authorList>
    </citation>
    <scope>NUCLEOTIDE SEQUENCE [LARGE SCALE GENOMIC DNA]</scope>
    <source>
        <strain evidence="2 3">AVO110</strain>
    </source>
</reference>
<dbReference type="Proteomes" id="UP000744555">
    <property type="component" value="Unassembled WGS sequence"/>
</dbReference>
<dbReference type="RefSeq" id="WP_187807970.1">
    <property type="nucleotide sequence ID" value="NZ_LZEU01000001.1"/>
</dbReference>
<keyword evidence="1" id="KW-0812">Transmembrane</keyword>
<comment type="caution">
    <text evidence="2">The sequence shown here is derived from an EMBL/GenBank/DDBJ whole genome shotgun (WGS) entry which is preliminary data.</text>
</comment>
<protein>
    <recommendedName>
        <fullName evidence="4">MSHA biogenesis protein MshP</fullName>
    </recommendedName>
</protein>
<feature type="transmembrane region" description="Helical" evidence="1">
    <location>
        <begin position="12"/>
        <end position="34"/>
    </location>
</feature>
<keyword evidence="1" id="KW-1133">Transmembrane helix</keyword>
<sequence length="139" mass="14586">MRPDWTSPQHGRGFGLVAAMFLIIIVTLVIAAMAKLSATQHGTNSLAIQQARAYQAARAGLEWGITQAFNAGTCAAGAPSLAGSNLSDFTVAVTCASTSYTDDDGSAVQIFRFTATAQNGNPAARPDYAYRQLTATVER</sequence>
<keyword evidence="1" id="KW-0472">Membrane</keyword>
<evidence type="ECO:0000256" key="1">
    <source>
        <dbReference type="SAM" id="Phobius"/>
    </source>
</evidence>
<keyword evidence="3" id="KW-1185">Reference proteome</keyword>
<organism evidence="2 3">
    <name type="scientific">Aquipseudomonas alcaligenes</name>
    <name type="common">Pseudomonas alcaligenes</name>
    <dbReference type="NCBI Taxonomy" id="43263"/>
    <lineage>
        <taxon>Bacteria</taxon>
        <taxon>Pseudomonadati</taxon>
        <taxon>Pseudomonadota</taxon>
        <taxon>Gammaproteobacteria</taxon>
        <taxon>Pseudomonadales</taxon>
        <taxon>Pseudomonadaceae</taxon>
        <taxon>Aquipseudomonas</taxon>
    </lineage>
</organism>
<evidence type="ECO:0000313" key="3">
    <source>
        <dbReference type="Proteomes" id="UP000744555"/>
    </source>
</evidence>
<gene>
    <name evidence="2" type="ORF">A9179_19800</name>
</gene>
<evidence type="ECO:0008006" key="4">
    <source>
        <dbReference type="Google" id="ProtNLM"/>
    </source>
</evidence>
<name>A0ABR7S4L8_AQUAC</name>
<dbReference type="EMBL" id="LZEU01000001">
    <property type="protein sequence ID" value="MBC9252515.1"/>
    <property type="molecule type" value="Genomic_DNA"/>
</dbReference>
<proteinExistence type="predicted"/>
<accession>A0ABR7S4L8</accession>
<evidence type="ECO:0000313" key="2">
    <source>
        <dbReference type="EMBL" id="MBC9252515.1"/>
    </source>
</evidence>